<dbReference type="AlphaFoldDB" id="G4YP79"/>
<dbReference type="RefSeq" id="XP_009514488.1">
    <property type="nucleotide sequence ID" value="XM_009516193.1"/>
</dbReference>
<dbReference type="KEGG" id="psoj:PHYSODRAFT_476923"/>
<accession>G4YP79</accession>
<protein>
    <submittedName>
        <fullName evidence="2">Uncharacterized protein</fullName>
    </submittedName>
</protein>
<proteinExistence type="predicted"/>
<sequence length="451" mass="51261">MDSVEQDMRKALDWMQRDVERQARENRAVRETLARTILDVTDVIADFVSPDSASLLLRTAAAATGTSPEEEDNNNAATPQLIPDKVDELLVQWEDALVSWREQSLVAKQDLMEAFTTFEEECMARMQADEVAHRLEREQLAHDSNAQQMIYEDCMSSFSLKLERTQRDVYSLRMQVSELSALLAAADVQTQSCDAATDTEEIQVQDEKLQQQVLDLSARVKSTELYALQCEALLREQTQRADEAESRLDMLLEENQAQEMQASPAPTSAVPNDALQSYQQKLELLEGRMQDVLQQVACDHEQFEYEQAKWALEKRHHREKYDEVLDASVKVLKVLIIREKLMKKQERAQKRQSEESQEKQLELACHAASLQGMANELMQLSAMVLLVLQQLAVLKANASQLQDRAPSWTLPAKPVQMKSMIKRLKKIEAALGRRDWAAATPSTVKVCPYPA</sequence>
<name>G4YP79_PHYSP</name>
<dbReference type="SMR" id="G4YP79"/>
<evidence type="ECO:0000256" key="1">
    <source>
        <dbReference type="SAM" id="Coils"/>
    </source>
</evidence>
<dbReference type="EMBL" id="JH159151">
    <property type="protein sequence ID" value="EGZ27213.1"/>
    <property type="molecule type" value="Genomic_DNA"/>
</dbReference>
<feature type="coiled-coil region" evidence="1">
    <location>
        <begin position="227"/>
        <end position="295"/>
    </location>
</feature>
<gene>
    <name evidence="2" type="ORF">PHYSODRAFT_476923</name>
</gene>
<dbReference type="OMA" id="VQMKSMI"/>
<keyword evidence="3" id="KW-1185">Reference proteome</keyword>
<keyword evidence="1" id="KW-0175">Coiled coil</keyword>
<evidence type="ECO:0000313" key="3">
    <source>
        <dbReference type="Proteomes" id="UP000002640"/>
    </source>
</evidence>
<dbReference type="InParanoid" id="G4YP79"/>
<dbReference type="Proteomes" id="UP000002640">
    <property type="component" value="Unassembled WGS sequence"/>
</dbReference>
<organism evidence="2 3">
    <name type="scientific">Phytophthora sojae (strain P6497)</name>
    <name type="common">Soybean stem and root rot agent</name>
    <name type="synonym">Phytophthora megasperma f. sp. glycines</name>
    <dbReference type="NCBI Taxonomy" id="1094619"/>
    <lineage>
        <taxon>Eukaryota</taxon>
        <taxon>Sar</taxon>
        <taxon>Stramenopiles</taxon>
        <taxon>Oomycota</taxon>
        <taxon>Peronosporomycetes</taxon>
        <taxon>Peronosporales</taxon>
        <taxon>Peronosporaceae</taxon>
        <taxon>Phytophthora</taxon>
    </lineage>
</organism>
<reference evidence="2 3" key="1">
    <citation type="journal article" date="2006" name="Science">
        <title>Phytophthora genome sequences uncover evolutionary origins and mechanisms of pathogenesis.</title>
        <authorList>
            <person name="Tyler B.M."/>
            <person name="Tripathy S."/>
            <person name="Zhang X."/>
            <person name="Dehal P."/>
            <person name="Jiang R.H."/>
            <person name="Aerts A."/>
            <person name="Arredondo F.D."/>
            <person name="Baxter L."/>
            <person name="Bensasson D."/>
            <person name="Beynon J.L."/>
            <person name="Chapman J."/>
            <person name="Damasceno C.M."/>
            <person name="Dorrance A.E."/>
            <person name="Dou D."/>
            <person name="Dickerman A.W."/>
            <person name="Dubchak I.L."/>
            <person name="Garbelotto M."/>
            <person name="Gijzen M."/>
            <person name="Gordon S.G."/>
            <person name="Govers F."/>
            <person name="Grunwald N.J."/>
            <person name="Huang W."/>
            <person name="Ivors K.L."/>
            <person name="Jones R.W."/>
            <person name="Kamoun S."/>
            <person name="Krampis K."/>
            <person name="Lamour K.H."/>
            <person name="Lee M.K."/>
            <person name="McDonald W.H."/>
            <person name="Medina M."/>
            <person name="Meijer H.J."/>
            <person name="Nordberg E.K."/>
            <person name="Maclean D.J."/>
            <person name="Ospina-Giraldo M.D."/>
            <person name="Morris P.F."/>
            <person name="Phuntumart V."/>
            <person name="Putnam N.H."/>
            <person name="Rash S."/>
            <person name="Rose J.K."/>
            <person name="Sakihama Y."/>
            <person name="Salamov A.A."/>
            <person name="Savidor A."/>
            <person name="Scheuring C.F."/>
            <person name="Smith B.M."/>
            <person name="Sobral B.W."/>
            <person name="Terry A."/>
            <person name="Torto-Alalibo T.A."/>
            <person name="Win J."/>
            <person name="Xu Z."/>
            <person name="Zhang H."/>
            <person name="Grigoriev I.V."/>
            <person name="Rokhsar D.S."/>
            <person name="Boore J.L."/>
        </authorList>
    </citation>
    <scope>NUCLEOTIDE SEQUENCE [LARGE SCALE GENOMIC DNA]</scope>
    <source>
        <strain evidence="2 3">P6497</strain>
    </source>
</reference>
<evidence type="ECO:0000313" key="2">
    <source>
        <dbReference type="EMBL" id="EGZ27213.1"/>
    </source>
</evidence>
<dbReference type="GeneID" id="20654816"/>